<evidence type="ECO:0000256" key="2">
    <source>
        <dbReference type="ARBA" id="ARBA00022598"/>
    </source>
</evidence>
<dbReference type="GO" id="GO:0004825">
    <property type="term" value="F:methionine-tRNA ligase activity"/>
    <property type="evidence" value="ECO:0007669"/>
    <property type="project" value="InterPro"/>
</dbReference>
<gene>
    <name evidence="10" type="primary">msm1</name>
    <name evidence="9" type="ORF">SJAG_16456</name>
</gene>
<keyword evidence="4 7" id="KW-0067">ATP-binding</keyword>
<accession>T0TB24</accession>
<comment type="similarity">
    <text evidence="1 7">Belongs to the class-I aminoacyl-tRNA synthetase family.</text>
</comment>
<keyword evidence="2 7" id="KW-0436">Ligase</keyword>
<feature type="domain" description="Methionyl/Leucyl tRNA synthetase" evidence="8">
    <location>
        <begin position="18"/>
        <end position="127"/>
    </location>
</feature>
<dbReference type="GO" id="GO:0006431">
    <property type="term" value="P:methionyl-tRNA aminoacylation"/>
    <property type="evidence" value="ECO:0007669"/>
    <property type="project" value="InterPro"/>
</dbReference>
<evidence type="ECO:0000313" key="9">
    <source>
        <dbReference type="EMBL" id="EQC53023.1"/>
    </source>
</evidence>
<dbReference type="AlphaFoldDB" id="T0TB24"/>
<dbReference type="STRING" id="402676.T0TB24"/>
<dbReference type="PANTHER" id="PTHR43326">
    <property type="entry name" value="METHIONYL-TRNA SYNTHETASE"/>
    <property type="match status" value="1"/>
</dbReference>
<dbReference type="GO" id="GO:0005524">
    <property type="term" value="F:ATP binding"/>
    <property type="evidence" value="ECO:0007669"/>
    <property type="project" value="UniProtKB-KW"/>
</dbReference>
<dbReference type="PRINTS" id="PR01041">
    <property type="entry name" value="TRNASYNTHMET"/>
</dbReference>
<dbReference type="InterPro" id="IPR015413">
    <property type="entry name" value="Methionyl/Leucyl_tRNA_Synth"/>
</dbReference>
<keyword evidence="6 7" id="KW-0030">Aminoacyl-tRNA synthetase</keyword>
<dbReference type="OrthoDB" id="24670at2759"/>
<dbReference type="SUPFAM" id="SSF52374">
    <property type="entry name" value="Nucleotidylyl transferase"/>
    <property type="match status" value="1"/>
</dbReference>
<dbReference type="PANTHER" id="PTHR43326:SF1">
    <property type="entry name" value="METHIONINE--TRNA LIGASE, MITOCHONDRIAL"/>
    <property type="match status" value="1"/>
</dbReference>
<feature type="domain" description="Methionyl/Leucyl tRNA synthetase" evidence="8">
    <location>
        <begin position="138"/>
        <end position="330"/>
    </location>
</feature>
<dbReference type="RefSeq" id="XP_011049039.1">
    <property type="nucleotide sequence ID" value="XM_011050737.1"/>
</dbReference>
<keyword evidence="3 7" id="KW-0547">Nucleotide-binding</keyword>
<dbReference type="Gene3D" id="3.40.50.620">
    <property type="entry name" value="HUPs"/>
    <property type="match status" value="2"/>
</dbReference>
<dbReference type="HOGENOM" id="CLU_009710_9_1_1"/>
<evidence type="ECO:0000256" key="5">
    <source>
        <dbReference type="ARBA" id="ARBA00022917"/>
    </source>
</evidence>
<dbReference type="GeneID" id="22831534"/>
<evidence type="ECO:0000256" key="7">
    <source>
        <dbReference type="RuleBase" id="RU363039"/>
    </source>
</evidence>
<reference evidence="9 11" key="1">
    <citation type="journal article" date="2011" name="Science">
        <title>Comparative functional genomics of the fission yeasts.</title>
        <authorList>
            <person name="Rhind N."/>
            <person name="Chen Z."/>
            <person name="Yassour M."/>
            <person name="Thompson D.A."/>
            <person name="Haas B.J."/>
            <person name="Habib N."/>
            <person name="Wapinski I."/>
            <person name="Roy S."/>
            <person name="Lin M.F."/>
            <person name="Heiman D.I."/>
            <person name="Young S.K."/>
            <person name="Furuya K."/>
            <person name="Guo Y."/>
            <person name="Pidoux A."/>
            <person name="Chen H.M."/>
            <person name="Robbertse B."/>
            <person name="Goldberg J.M."/>
            <person name="Aoki K."/>
            <person name="Bayne E.H."/>
            <person name="Berlin A.M."/>
            <person name="Desjardins C.A."/>
            <person name="Dobbs E."/>
            <person name="Dukaj L."/>
            <person name="Fan L."/>
            <person name="FitzGerald M.G."/>
            <person name="French C."/>
            <person name="Gujja S."/>
            <person name="Hansen K."/>
            <person name="Keifenheim D."/>
            <person name="Levin J.Z."/>
            <person name="Mosher R.A."/>
            <person name="Mueller C.A."/>
            <person name="Pfiffner J."/>
            <person name="Priest M."/>
            <person name="Russ C."/>
            <person name="Smialowska A."/>
            <person name="Swoboda P."/>
            <person name="Sykes S.M."/>
            <person name="Vaughn M."/>
            <person name="Vengrova S."/>
            <person name="Yoder R."/>
            <person name="Zeng Q."/>
            <person name="Allshire R."/>
            <person name="Baulcombe D."/>
            <person name="Birren B.W."/>
            <person name="Brown W."/>
            <person name="Ekwall K."/>
            <person name="Kellis M."/>
            <person name="Leatherwood J."/>
            <person name="Levin H."/>
            <person name="Margalit H."/>
            <person name="Martienssen R."/>
            <person name="Nieduszynski C.A."/>
            <person name="Spatafora J.W."/>
            <person name="Friedman N."/>
            <person name="Dalgaard J.Z."/>
            <person name="Baumann P."/>
            <person name="Niki H."/>
            <person name="Regev A."/>
            <person name="Nusbaum C."/>
        </authorList>
    </citation>
    <scope>NUCLEOTIDE SEQUENCE [LARGE SCALE GENOMIC DNA]</scope>
    <source>
        <strain evidence="11">yFS275 / FY16936</strain>
    </source>
</reference>
<protein>
    <recommendedName>
        <fullName evidence="8">Methionyl/Leucyl tRNA synthetase domain-containing protein</fullName>
    </recommendedName>
</protein>
<evidence type="ECO:0000256" key="1">
    <source>
        <dbReference type="ARBA" id="ARBA00005594"/>
    </source>
</evidence>
<evidence type="ECO:0000256" key="3">
    <source>
        <dbReference type="ARBA" id="ARBA00022741"/>
    </source>
</evidence>
<dbReference type="VEuPathDB" id="FungiDB:SJAG_16456"/>
<evidence type="ECO:0000313" key="11">
    <source>
        <dbReference type="Proteomes" id="UP000001744"/>
    </source>
</evidence>
<dbReference type="CDD" id="cd00814">
    <property type="entry name" value="MetRS_core"/>
    <property type="match status" value="1"/>
</dbReference>
<dbReference type="InterPro" id="IPR033911">
    <property type="entry name" value="MetRS_core"/>
</dbReference>
<sequence length="333" mass="38475">MNPNTFLRSTLKNNKPFFITTPIFYVNARPHVGHLYTLLLVDAIARYNKLKSNVSVISTTGTDEHGMKIQKAALAAGMKPLEFCSQNSQHFANLAVKANTDFTHFIRTTNKHHVYAVHNFWEAFSSKWMRLYITTFQVGKNYHFRLSHWTQTLLRHYHQHPDFVQPAVYHDAVVAELERGLKDLSISRPTSRIPWGILTPGDPTQTVYVWLDALVNYVSAIGYPWQFSINGTDQWMAGRCACHWERYWCGFHCIYWPAFLLAAGLKLPKHILVHGHWTMKDMKMSKSRGNVVDPFQLLERYGVDSVRYYLLKHGRLANDANFDENGIQSTLES</sequence>
<evidence type="ECO:0000259" key="8">
    <source>
        <dbReference type="Pfam" id="PF09334"/>
    </source>
</evidence>
<name>T0TB24_SCHJY</name>
<dbReference type="Proteomes" id="UP000001744">
    <property type="component" value="Unassembled WGS sequence"/>
</dbReference>
<dbReference type="OMA" id="RNSAYHC"/>
<dbReference type="Pfam" id="PF09334">
    <property type="entry name" value="tRNA-synt_1g"/>
    <property type="match status" value="2"/>
</dbReference>
<dbReference type="Gene3D" id="2.170.220.10">
    <property type="match status" value="2"/>
</dbReference>
<dbReference type="InterPro" id="IPR014729">
    <property type="entry name" value="Rossmann-like_a/b/a_fold"/>
</dbReference>
<keyword evidence="5 7" id="KW-0648">Protein biosynthesis</keyword>
<dbReference type="EMBL" id="KE651167">
    <property type="protein sequence ID" value="EQC53023.1"/>
    <property type="molecule type" value="Genomic_DNA"/>
</dbReference>
<keyword evidence="11" id="KW-1185">Reference proteome</keyword>
<dbReference type="JaponicusDB" id="SJAG_16456">
    <property type="gene designation" value="msm1"/>
</dbReference>
<organism evidence="9 11">
    <name type="scientific">Schizosaccharomyces japonicus (strain yFS275 / FY16936)</name>
    <name type="common">Fission yeast</name>
    <dbReference type="NCBI Taxonomy" id="402676"/>
    <lineage>
        <taxon>Eukaryota</taxon>
        <taxon>Fungi</taxon>
        <taxon>Dikarya</taxon>
        <taxon>Ascomycota</taxon>
        <taxon>Taphrinomycotina</taxon>
        <taxon>Schizosaccharomycetes</taxon>
        <taxon>Schizosaccharomycetales</taxon>
        <taxon>Schizosaccharomycetaceae</taxon>
        <taxon>Schizosaccharomyces</taxon>
    </lineage>
</organism>
<proteinExistence type="inferred from homology"/>
<evidence type="ECO:0000256" key="6">
    <source>
        <dbReference type="ARBA" id="ARBA00023146"/>
    </source>
</evidence>
<evidence type="ECO:0000256" key="4">
    <source>
        <dbReference type="ARBA" id="ARBA00022840"/>
    </source>
</evidence>
<dbReference type="eggNOG" id="KOG0436">
    <property type="taxonomic scope" value="Eukaryota"/>
</dbReference>
<dbReference type="InterPro" id="IPR023457">
    <property type="entry name" value="Met-tRNA_synth_2"/>
</dbReference>
<evidence type="ECO:0000313" key="10">
    <source>
        <dbReference type="JaponicusDB" id="SJAG_16456"/>
    </source>
</evidence>